<dbReference type="RefSeq" id="YP_009620594.1">
    <property type="nucleotide sequence ID" value="NC_042090.1"/>
</dbReference>
<evidence type="ECO:0000313" key="2">
    <source>
        <dbReference type="EMBL" id="ATW69910.1"/>
    </source>
</evidence>
<accession>A0A2H4PRH9</accession>
<feature type="region of interest" description="Disordered" evidence="1">
    <location>
        <begin position="228"/>
        <end position="260"/>
    </location>
</feature>
<organism evidence="2 3">
    <name type="scientific">Proteus phage PM135</name>
    <dbReference type="NCBI Taxonomy" id="2048008"/>
    <lineage>
        <taxon>Viruses</taxon>
        <taxon>Duplodnaviria</taxon>
        <taxon>Heunggongvirae</taxon>
        <taxon>Uroviricota</taxon>
        <taxon>Caudoviricetes</taxon>
        <taxon>Demerecviridae</taxon>
        <taxon>Novosibvirus</taxon>
        <taxon>Novosibvirus PM135</taxon>
    </lineage>
</organism>
<sequence length="260" mass="28636">MAITWGTMKGEATSNKFEYVDFKKKTTNTVRIVSEPLARYVYWIRNEALGINAPFDCLRFNRETESWSGKSDPIQDMNIVQFNPFSKTKEQVKAARNYLAWVIDMEDGKLKLLDLKKSIFDSLGETMATLAQLGTPVGIYDIEFTITKKGTGKDTTYSINTASAIGAAQKFHQGAHSFPEEHMKITGEAIKNGNEIVGFADIKPLSEVFPLPESAQAQLTQVTEFLAKTKDDDNKSGAGASDNARAGASADAQEMANDLD</sequence>
<evidence type="ECO:0000256" key="1">
    <source>
        <dbReference type="SAM" id="MobiDB-lite"/>
    </source>
</evidence>
<keyword evidence="3" id="KW-1185">Reference proteome</keyword>
<evidence type="ECO:0000313" key="3">
    <source>
        <dbReference type="Proteomes" id="UP000241842"/>
    </source>
</evidence>
<dbReference type="GeneID" id="40097247"/>
<dbReference type="EMBL" id="MG030347">
    <property type="protein sequence ID" value="ATW69910.1"/>
    <property type="molecule type" value="Genomic_DNA"/>
</dbReference>
<name>A0A2H4PRH9_9CAUD</name>
<dbReference type="Proteomes" id="UP000241842">
    <property type="component" value="Segment"/>
</dbReference>
<reference evidence="3" key="1">
    <citation type="submission" date="2017-10" db="EMBL/GenBank/DDBJ databases">
        <title>Isolation and characterization of a group of new proteus bacteriophages.</title>
        <authorList>
            <person name="Kozlova Y.N."/>
            <person name="Morozova V.V."/>
            <person name="Babkin I.V."/>
            <person name="Tikunova N.V."/>
            <person name="Bokovaya O.V."/>
            <person name="Shedko E.D."/>
        </authorList>
    </citation>
    <scope>NUCLEOTIDE SEQUENCE [LARGE SCALE GENOMIC DNA]</scope>
</reference>
<protein>
    <submittedName>
        <fullName evidence="2">D11 protein</fullName>
    </submittedName>
</protein>
<dbReference type="OrthoDB" id="6173at10239"/>
<proteinExistence type="predicted"/>
<dbReference type="KEGG" id="vg:40097247"/>